<dbReference type="InterPro" id="IPR050498">
    <property type="entry name" value="Ycf3"/>
</dbReference>
<dbReference type="AlphaFoldDB" id="A0A518AW64"/>
<keyword evidence="5" id="KW-0732">Signal</keyword>
<organism evidence="6 7">
    <name type="scientific">Aeoliella mucimassa</name>
    <dbReference type="NCBI Taxonomy" id="2527972"/>
    <lineage>
        <taxon>Bacteria</taxon>
        <taxon>Pseudomonadati</taxon>
        <taxon>Planctomycetota</taxon>
        <taxon>Planctomycetia</taxon>
        <taxon>Pirellulales</taxon>
        <taxon>Lacipirellulaceae</taxon>
        <taxon>Aeoliella</taxon>
    </lineage>
</organism>
<dbReference type="EMBL" id="CP036278">
    <property type="protein sequence ID" value="QDU58979.1"/>
    <property type="molecule type" value="Genomic_DNA"/>
</dbReference>
<evidence type="ECO:0000256" key="1">
    <source>
        <dbReference type="ARBA" id="ARBA00022737"/>
    </source>
</evidence>
<dbReference type="SMART" id="SM00028">
    <property type="entry name" value="TPR"/>
    <property type="match status" value="6"/>
</dbReference>
<keyword evidence="2 3" id="KW-0802">TPR repeat</keyword>
<evidence type="ECO:0000256" key="5">
    <source>
        <dbReference type="SAM" id="SignalP"/>
    </source>
</evidence>
<gene>
    <name evidence="6" type="ORF">Pan181_52200</name>
</gene>
<proteinExistence type="predicted"/>
<dbReference type="PROSITE" id="PS50005">
    <property type="entry name" value="TPR"/>
    <property type="match status" value="4"/>
</dbReference>
<dbReference type="Gene3D" id="1.25.40.10">
    <property type="entry name" value="Tetratricopeptide repeat domain"/>
    <property type="match status" value="3"/>
</dbReference>
<dbReference type="SUPFAM" id="SSF48439">
    <property type="entry name" value="Protein prenylyltransferase"/>
    <property type="match status" value="1"/>
</dbReference>
<name>A0A518AW64_9BACT</name>
<evidence type="ECO:0000256" key="2">
    <source>
        <dbReference type="ARBA" id="ARBA00022803"/>
    </source>
</evidence>
<dbReference type="PROSITE" id="PS50293">
    <property type="entry name" value="TPR_REGION"/>
    <property type="match status" value="1"/>
</dbReference>
<dbReference type="Proteomes" id="UP000315750">
    <property type="component" value="Chromosome"/>
</dbReference>
<feature type="compositionally biased region" description="Low complexity" evidence="4">
    <location>
        <begin position="70"/>
        <end position="83"/>
    </location>
</feature>
<dbReference type="PANTHER" id="PTHR44858">
    <property type="entry name" value="TETRATRICOPEPTIDE REPEAT PROTEIN 6"/>
    <property type="match status" value="1"/>
</dbReference>
<dbReference type="PANTHER" id="PTHR44858:SF1">
    <property type="entry name" value="UDP-N-ACETYLGLUCOSAMINE--PEPTIDE N-ACETYLGLUCOSAMINYLTRANSFERASE SPINDLY-RELATED"/>
    <property type="match status" value="1"/>
</dbReference>
<feature type="repeat" description="TPR" evidence="3">
    <location>
        <begin position="232"/>
        <end position="265"/>
    </location>
</feature>
<sequence precursor="true">MGMMKHWLLTVPVLAWGCAPAGAEPPVAIPDQIVNPVAPPAVERVELPQQLPGVELASYWRAAKPEKPAATPVTVPASAAPDAENPPEPAAMAELGQPAWLLPEPVELQKIEPVEPEGPAVVVDDQTPPKTAEQVIQLAMAKMEHVPSRSAALLVVARELAVDATSVGDYGDVIDQCHRAIDAGPDQSTGQALARLGAWAYNRRGELLVAGGNEHDAFDDFQEAILLDGTCWQAMHNRGVTLARYAKHTEALSDFNRVVDLAPGFAVARYNRAELLSQMERWPEAVDDYNVAIQAMPNEADLYSARGAAYTQMGKANEAASDFNTALRIDPGSSEAYLGRGNLFASQALYEQAAADFERSLRLNPRSARAYHSTAWLLATCPLDRYRNGQQAIEAASRLARLLGNEDPMVLDTLAVAHATAGDFQQAIAYEEQAIVLATDANDKREYRERLKRFRQGETYRTE</sequence>
<dbReference type="Pfam" id="PF13432">
    <property type="entry name" value="TPR_16"/>
    <property type="match status" value="2"/>
</dbReference>
<dbReference type="InterPro" id="IPR011990">
    <property type="entry name" value="TPR-like_helical_dom_sf"/>
</dbReference>
<keyword evidence="7" id="KW-1185">Reference proteome</keyword>
<accession>A0A518AW64</accession>
<feature type="repeat" description="TPR" evidence="3">
    <location>
        <begin position="300"/>
        <end position="333"/>
    </location>
</feature>
<feature type="chain" id="PRO_5021815438" evidence="5">
    <location>
        <begin position="24"/>
        <end position="463"/>
    </location>
</feature>
<feature type="region of interest" description="Disordered" evidence="4">
    <location>
        <begin position="70"/>
        <end position="90"/>
    </location>
</feature>
<keyword evidence="1" id="KW-0677">Repeat</keyword>
<dbReference type="KEGG" id="amuc:Pan181_52200"/>
<feature type="repeat" description="TPR" evidence="3">
    <location>
        <begin position="266"/>
        <end position="299"/>
    </location>
</feature>
<evidence type="ECO:0000313" key="7">
    <source>
        <dbReference type="Proteomes" id="UP000315750"/>
    </source>
</evidence>
<feature type="repeat" description="TPR" evidence="3">
    <location>
        <begin position="334"/>
        <end position="367"/>
    </location>
</feature>
<evidence type="ECO:0000256" key="4">
    <source>
        <dbReference type="SAM" id="MobiDB-lite"/>
    </source>
</evidence>
<feature type="signal peptide" evidence="5">
    <location>
        <begin position="1"/>
        <end position="23"/>
    </location>
</feature>
<evidence type="ECO:0000256" key="3">
    <source>
        <dbReference type="PROSITE-ProRule" id="PRU00339"/>
    </source>
</evidence>
<keyword evidence="6" id="KW-0449">Lipoprotein</keyword>
<dbReference type="InterPro" id="IPR019734">
    <property type="entry name" value="TPR_rpt"/>
</dbReference>
<evidence type="ECO:0000313" key="6">
    <source>
        <dbReference type="EMBL" id="QDU58979.1"/>
    </source>
</evidence>
<reference evidence="6 7" key="1">
    <citation type="submission" date="2019-02" db="EMBL/GenBank/DDBJ databases">
        <title>Deep-cultivation of Planctomycetes and their phenomic and genomic characterization uncovers novel biology.</title>
        <authorList>
            <person name="Wiegand S."/>
            <person name="Jogler M."/>
            <person name="Boedeker C."/>
            <person name="Pinto D."/>
            <person name="Vollmers J."/>
            <person name="Rivas-Marin E."/>
            <person name="Kohn T."/>
            <person name="Peeters S.H."/>
            <person name="Heuer A."/>
            <person name="Rast P."/>
            <person name="Oberbeckmann S."/>
            <person name="Bunk B."/>
            <person name="Jeske O."/>
            <person name="Meyerdierks A."/>
            <person name="Storesund J.E."/>
            <person name="Kallscheuer N."/>
            <person name="Luecker S."/>
            <person name="Lage O.M."/>
            <person name="Pohl T."/>
            <person name="Merkel B.J."/>
            <person name="Hornburger P."/>
            <person name="Mueller R.-W."/>
            <person name="Bruemmer F."/>
            <person name="Labrenz M."/>
            <person name="Spormann A.M."/>
            <person name="Op den Camp H."/>
            <person name="Overmann J."/>
            <person name="Amann R."/>
            <person name="Jetten M.S.M."/>
            <person name="Mascher T."/>
            <person name="Medema M.H."/>
            <person name="Devos D.P."/>
            <person name="Kaster A.-K."/>
            <person name="Ovreas L."/>
            <person name="Rohde M."/>
            <person name="Galperin M.Y."/>
            <person name="Jogler C."/>
        </authorList>
    </citation>
    <scope>NUCLEOTIDE SEQUENCE [LARGE SCALE GENOMIC DNA]</scope>
    <source>
        <strain evidence="6 7">Pan181</strain>
    </source>
</reference>
<protein>
    <submittedName>
        <fullName evidence="6">Lipoprotein NlpI</fullName>
    </submittedName>
</protein>
<dbReference type="OrthoDB" id="229305at2"/>